<gene>
    <name evidence="2" type="ORF">EHQ64_04960</name>
</gene>
<keyword evidence="1" id="KW-0472">Membrane</keyword>
<evidence type="ECO:0000313" key="2">
    <source>
        <dbReference type="EMBL" id="TGL63314.1"/>
    </source>
</evidence>
<dbReference type="RefSeq" id="WP_135648403.1">
    <property type="nucleotide sequence ID" value="NZ_RQGF01000012.1"/>
</dbReference>
<name>A0A4R9K9J2_9LEPT</name>
<dbReference type="EMBL" id="RQGF01000012">
    <property type="protein sequence ID" value="TGL63314.1"/>
    <property type="molecule type" value="Genomic_DNA"/>
</dbReference>
<dbReference type="AlphaFoldDB" id="A0A4R9K9J2"/>
<sequence>MKVLKIILYSLLGIMVLILVIAVFLSKTFKIQEEIVIDKPKQEVFNYIKILNNQVQYAKWFMLDPETEFSSKGTDGELGFIHSWKSKNENVGIGEQEIIKKTEGELLGVEIRFQWPFESKDSAYTKLEPISDHQTKLISVFEGKMDYPMNLMIPIICGDLGEDLRGNLARLKSIIENEKRSK</sequence>
<organism evidence="2 3">
    <name type="scientific">Leptospira sarikeiensis</name>
    <dbReference type="NCBI Taxonomy" id="2484943"/>
    <lineage>
        <taxon>Bacteria</taxon>
        <taxon>Pseudomonadati</taxon>
        <taxon>Spirochaetota</taxon>
        <taxon>Spirochaetia</taxon>
        <taxon>Leptospirales</taxon>
        <taxon>Leptospiraceae</taxon>
        <taxon>Leptospira</taxon>
    </lineage>
</organism>
<comment type="caution">
    <text evidence="2">The sequence shown here is derived from an EMBL/GenBank/DDBJ whole genome shotgun (WGS) entry which is preliminary data.</text>
</comment>
<dbReference type="CDD" id="cd07818">
    <property type="entry name" value="SRPBCC_1"/>
    <property type="match status" value="1"/>
</dbReference>
<feature type="transmembrane region" description="Helical" evidence="1">
    <location>
        <begin position="6"/>
        <end position="25"/>
    </location>
</feature>
<protein>
    <submittedName>
        <fullName evidence="2">Polyketide cyclase</fullName>
    </submittedName>
</protein>
<evidence type="ECO:0000256" key="1">
    <source>
        <dbReference type="SAM" id="Phobius"/>
    </source>
</evidence>
<evidence type="ECO:0000313" key="3">
    <source>
        <dbReference type="Proteomes" id="UP000297762"/>
    </source>
</evidence>
<proteinExistence type="predicted"/>
<dbReference type="OrthoDB" id="9807923at2"/>
<dbReference type="Proteomes" id="UP000297762">
    <property type="component" value="Unassembled WGS sequence"/>
</dbReference>
<keyword evidence="1" id="KW-1133">Transmembrane helix</keyword>
<dbReference type="SUPFAM" id="SSF55961">
    <property type="entry name" value="Bet v1-like"/>
    <property type="match status" value="1"/>
</dbReference>
<keyword evidence="1" id="KW-0812">Transmembrane</keyword>
<keyword evidence="3" id="KW-1185">Reference proteome</keyword>
<accession>A0A4R9K9J2</accession>
<reference evidence="2" key="1">
    <citation type="journal article" date="2019" name="PLoS Negl. Trop. Dis.">
        <title>Revisiting the worldwide diversity of Leptospira species in the environment.</title>
        <authorList>
            <person name="Vincent A.T."/>
            <person name="Schiettekatte O."/>
            <person name="Bourhy P."/>
            <person name="Veyrier F.J."/>
            <person name="Picardeau M."/>
        </authorList>
    </citation>
    <scope>NUCLEOTIDE SEQUENCE [LARGE SCALE GENOMIC DNA]</scope>
    <source>
        <strain evidence="2">201702455</strain>
    </source>
</reference>